<evidence type="ECO:0000256" key="1">
    <source>
        <dbReference type="SAM" id="Phobius"/>
    </source>
</evidence>
<dbReference type="AlphaFoldDB" id="A0A0D8XIU5"/>
<dbReference type="EMBL" id="KN716535">
    <property type="protein sequence ID" value="KJH43689.1"/>
    <property type="molecule type" value="Genomic_DNA"/>
</dbReference>
<sequence length="80" mass="9731">MHIQMLRRYSRRMAYPHAITRVKHHQFFSKGWKRAVPIMLSTIVLLLIGTLVFLRLVGYYRREYELRRSSRLMDGEKFGF</sequence>
<evidence type="ECO:0000313" key="2">
    <source>
        <dbReference type="EMBL" id="KJH43689.1"/>
    </source>
</evidence>
<gene>
    <name evidence="2" type="ORF">DICVIV_10308</name>
</gene>
<dbReference type="OrthoDB" id="5870310at2759"/>
<keyword evidence="1" id="KW-0472">Membrane</keyword>
<dbReference type="Proteomes" id="UP000053766">
    <property type="component" value="Unassembled WGS sequence"/>
</dbReference>
<feature type="transmembrane region" description="Helical" evidence="1">
    <location>
        <begin position="38"/>
        <end position="58"/>
    </location>
</feature>
<organism evidence="2 3">
    <name type="scientific">Dictyocaulus viviparus</name>
    <name type="common">Bovine lungworm</name>
    <dbReference type="NCBI Taxonomy" id="29172"/>
    <lineage>
        <taxon>Eukaryota</taxon>
        <taxon>Metazoa</taxon>
        <taxon>Ecdysozoa</taxon>
        <taxon>Nematoda</taxon>
        <taxon>Chromadorea</taxon>
        <taxon>Rhabditida</taxon>
        <taxon>Rhabditina</taxon>
        <taxon>Rhabditomorpha</taxon>
        <taxon>Strongyloidea</taxon>
        <taxon>Metastrongylidae</taxon>
        <taxon>Dictyocaulus</taxon>
    </lineage>
</organism>
<reference evidence="3" key="2">
    <citation type="journal article" date="2016" name="Sci. Rep.">
        <title>Dictyocaulus viviparus genome, variome and transcriptome elucidate lungworm biology and support future intervention.</title>
        <authorList>
            <person name="McNulty S.N."/>
            <person name="Strube C."/>
            <person name="Rosa B.A."/>
            <person name="Martin J.C."/>
            <person name="Tyagi R."/>
            <person name="Choi Y.J."/>
            <person name="Wang Q."/>
            <person name="Hallsworth Pepin K."/>
            <person name="Zhang X."/>
            <person name="Ozersky P."/>
            <person name="Wilson R.K."/>
            <person name="Sternberg P.W."/>
            <person name="Gasser R.B."/>
            <person name="Mitreva M."/>
        </authorList>
    </citation>
    <scope>NUCLEOTIDE SEQUENCE [LARGE SCALE GENOMIC DNA]</scope>
    <source>
        <strain evidence="3">HannoverDv2000</strain>
    </source>
</reference>
<proteinExistence type="predicted"/>
<accession>A0A0D8XIU5</accession>
<protein>
    <submittedName>
        <fullName evidence="2">Uncharacterized protein</fullName>
    </submittedName>
</protein>
<keyword evidence="1" id="KW-0812">Transmembrane</keyword>
<reference evidence="2 3" key="1">
    <citation type="submission" date="2013-11" db="EMBL/GenBank/DDBJ databases">
        <title>Draft genome of the bovine lungworm Dictyocaulus viviparus.</title>
        <authorList>
            <person name="Mitreva M."/>
        </authorList>
    </citation>
    <scope>NUCLEOTIDE SEQUENCE [LARGE SCALE GENOMIC DNA]</scope>
    <source>
        <strain evidence="2 3">HannoverDv2000</strain>
    </source>
</reference>
<name>A0A0D8XIU5_DICVI</name>
<keyword evidence="1" id="KW-1133">Transmembrane helix</keyword>
<evidence type="ECO:0000313" key="3">
    <source>
        <dbReference type="Proteomes" id="UP000053766"/>
    </source>
</evidence>
<keyword evidence="3" id="KW-1185">Reference proteome</keyword>